<comment type="caution">
    <text evidence="13">The sequence shown here is derived from an EMBL/GenBank/DDBJ whole genome shotgun (WGS) entry which is preliminary data.</text>
</comment>
<evidence type="ECO:0000256" key="3">
    <source>
        <dbReference type="ARBA" id="ARBA00022505"/>
    </source>
</evidence>
<proteinExistence type="inferred from homology"/>
<keyword evidence="2" id="KW-0813">Transport</keyword>
<name>A0AAE4MH39_9EURY</name>
<evidence type="ECO:0000256" key="5">
    <source>
        <dbReference type="ARBA" id="ARBA00022840"/>
    </source>
</evidence>
<dbReference type="SUPFAM" id="SSF52540">
    <property type="entry name" value="P-loop containing nucleoside triphosphate hydrolases"/>
    <property type="match status" value="1"/>
</dbReference>
<dbReference type="Pfam" id="PF00005">
    <property type="entry name" value="ABC_tran"/>
    <property type="match status" value="1"/>
</dbReference>
<accession>A0AAE4MH39</accession>
<sequence>MSDYDKVWVRVNHATKKFETRKGTVTALEDVNLEIHDGEFVCLLGPSGCGKTTLLRMISGLDIPTSGEITIDGKVVNGPSPKMTMVFQEYSLYPWRTVAENVGFGLEMTGVPAEQRKIEVEKQLKLVGLEAFADSYPYELSGGMRQRAAVARALATDPAVMLMDEPFGALDAQTRNKMQRELLNIWQKTKKTILFVTHSVDEAVYLADRIVILTPRPGRVHEIDTISLQRPRERTSVEFAQYRKKVLHMIEELETGNQNI</sequence>
<evidence type="ECO:0000256" key="8">
    <source>
        <dbReference type="ARBA" id="ARBA00039025"/>
    </source>
</evidence>
<keyword evidence="4" id="KW-0547">Nucleotide-binding</keyword>
<evidence type="ECO:0000256" key="10">
    <source>
        <dbReference type="ARBA" id="ARBA00047936"/>
    </source>
</evidence>
<dbReference type="InterPro" id="IPR003593">
    <property type="entry name" value="AAA+_ATPase"/>
</dbReference>
<evidence type="ECO:0000313" key="14">
    <source>
        <dbReference type="Proteomes" id="UP001283212"/>
    </source>
</evidence>
<comment type="subunit">
    <text evidence="7">The complex is composed of two ATP-binding proteins (WtpC), two transmembrane proteins (WtpB) and a solute-binding protein (WtpA).</text>
</comment>
<dbReference type="PROSITE" id="PS00211">
    <property type="entry name" value="ABC_TRANSPORTER_1"/>
    <property type="match status" value="1"/>
</dbReference>
<dbReference type="InterPro" id="IPR017871">
    <property type="entry name" value="ABC_transporter-like_CS"/>
</dbReference>
<dbReference type="PANTHER" id="PTHR42788">
    <property type="entry name" value="TAURINE IMPORT ATP-BINDING PROTEIN-RELATED"/>
    <property type="match status" value="1"/>
</dbReference>
<dbReference type="PROSITE" id="PS50893">
    <property type="entry name" value="ABC_TRANSPORTER_2"/>
    <property type="match status" value="1"/>
</dbReference>
<dbReference type="InterPro" id="IPR003439">
    <property type="entry name" value="ABC_transporter-like_ATP-bd"/>
</dbReference>
<keyword evidence="14" id="KW-1185">Reference proteome</keyword>
<dbReference type="Proteomes" id="UP001283212">
    <property type="component" value="Unassembled WGS sequence"/>
</dbReference>
<comment type="catalytic activity">
    <reaction evidence="10">
        <text>tungstate(in) + ATP + H2O = tungstate(out) + ADP + phosphate + H(+)</text>
        <dbReference type="Rhea" id="RHEA:35027"/>
        <dbReference type="ChEBI" id="CHEBI:15377"/>
        <dbReference type="ChEBI" id="CHEBI:15378"/>
        <dbReference type="ChEBI" id="CHEBI:30616"/>
        <dbReference type="ChEBI" id="CHEBI:43474"/>
        <dbReference type="ChEBI" id="CHEBI:46502"/>
        <dbReference type="ChEBI" id="CHEBI:456216"/>
        <dbReference type="EC" id="7.3.2.6"/>
    </reaction>
</comment>
<dbReference type="GO" id="GO:0005886">
    <property type="term" value="C:plasma membrane"/>
    <property type="evidence" value="ECO:0007669"/>
    <property type="project" value="UniProtKB-SubCell"/>
</dbReference>
<evidence type="ECO:0000256" key="2">
    <source>
        <dbReference type="ARBA" id="ARBA00022448"/>
    </source>
</evidence>
<dbReference type="CDD" id="cd03293">
    <property type="entry name" value="ABC_NrtD_SsuB_transporters"/>
    <property type="match status" value="1"/>
</dbReference>
<gene>
    <name evidence="13" type="primary">nrtD</name>
    <name evidence="13" type="ORF">McpCs1_17300</name>
</gene>
<feature type="domain" description="ABC transporter" evidence="12">
    <location>
        <begin position="9"/>
        <end position="240"/>
    </location>
</feature>
<comment type="subcellular location">
    <subcellularLocation>
        <location evidence="1">Cell membrane</location>
    </subcellularLocation>
</comment>
<evidence type="ECO:0000313" key="13">
    <source>
        <dbReference type="EMBL" id="MDV0444324.1"/>
    </source>
</evidence>
<organism evidence="13 14">
    <name type="scientific">Methanorbis rubei</name>
    <dbReference type="NCBI Taxonomy" id="3028300"/>
    <lineage>
        <taxon>Archaea</taxon>
        <taxon>Methanobacteriati</taxon>
        <taxon>Methanobacteriota</taxon>
        <taxon>Stenosarchaea group</taxon>
        <taxon>Methanomicrobia</taxon>
        <taxon>Methanomicrobiales</taxon>
        <taxon>Methanocorpusculaceae</taxon>
        <taxon>Methanorbis</taxon>
    </lineage>
</organism>
<dbReference type="AlphaFoldDB" id="A0AAE4MH39"/>
<keyword evidence="5 13" id="KW-0067">ATP-binding</keyword>
<dbReference type="GO" id="GO:0016887">
    <property type="term" value="F:ATP hydrolysis activity"/>
    <property type="evidence" value="ECO:0007669"/>
    <property type="project" value="InterPro"/>
</dbReference>
<comment type="function">
    <text evidence="11">Part of the ABC transporter complex WtpABC involved in molybdate/tungstate import. Responsible for energy coupling to the transport system.</text>
</comment>
<dbReference type="RefSeq" id="WP_338096821.1">
    <property type="nucleotide sequence ID" value="NZ_JAWDKB010000007.1"/>
</dbReference>
<dbReference type="InterPro" id="IPR050166">
    <property type="entry name" value="ABC_transporter_ATP-bind"/>
</dbReference>
<evidence type="ECO:0000256" key="11">
    <source>
        <dbReference type="ARBA" id="ARBA00057369"/>
    </source>
</evidence>
<evidence type="ECO:0000256" key="4">
    <source>
        <dbReference type="ARBA" id="ARBA00022741"/>
    </source>
</evidence>
<evidence type="ECO:0000256" key="1">
    <source>
        <dbReference type="ARBA" id="ARBA00004236"/>
    </source>
</evidence>
<evidence type="ECO:0000256" key="7">
    <source>
        <dbReference type="ARBA" id="ARBA00038781"/>
    </source>
</evidence>
<dbReference type="EC" id="7.3.2.6" evidence="8"/>
<dbReference type="Gene3D" id="3.40.50.300">
    <property type="entry name" value="P-loop containing nucleotide triphosphate hydrolases"/>
    <property type="match status" value="1"/>
</dbReference>
<dbReference type="PANTHER" id="PTHR42788:SF13">
    <property type="entry name" value="ALIPHATIC SULFONATES IMPORT ATP-BINDING PROTEIN SSUB"/>
    <property type="match status" value="1"/>
</dbReference>
<dbReference type="InterPro" id="IPR027417">
    <property type="entry name" value="P-loop_NTPase"/>
</dbReference>
<dbReference type="GO" id="GO:1901238">
    <property type="term" value="F:ABC-type tungstate transporter activity"/>
    <property type="evidence" value="ECO:0007669"/>
    <property type="project" value="UniProtKB-EC"/>
</dbReference>
<keyword evidence="3" id="KW-0500">Molybdenum</keyword>
<dbReference type="GO" id="GO:0005524">
    <property type="term" value="F:ATP binding"/>
    <property type="evidence" value="ECO:0007669"/>
    <property type="project" value="UniProtKB-KW"/>
</dbReference>
<evidence type="ECO:0000256" key="6">
    <source>
        <dbReference type="ARBA" id="ARBA00038307"/>
    </source>
</evidence>
<dbReference type="FunFam" id="3.40.50.300:FF:000425">
    <property type="entry name" value="Probable ABC transporter, ATP-binding subunit"/>
    <property type="match status" value="1"/>
</dbReference>
<comment type="similarity">
    <text evidence="6">Belongs to the ABC transporter superfamily. Sulfate/tungstate importer (TC 3.A.1.6) family.</text>
</comment>
<protein>
    <recommendedName>
        <fullName evidence="9">Molybdate/tungstate import ATP-binding protein WtpC</fullName>
        <ecNumber evidence="8">7.3.2.6</ecNumber>
    </recommendedName>
</protein>
<evidence type="ECO:0000256" key="9">
    <source>
        <dbReference type="ARBA" id="ARBA00041133"/>
    </source>
</evidence>
<dbReference type="SMART" id="SM00382">
    <property type="entry name" value="AAA"/>
    <property type="match status" value="1"/>
</dbReference>
<dbReference type="EMBL" id="JAWDKB010000007">
    <property type="protein sequence ID" value="MDV0444324.1"/>
    <property type="molecule type" value="Genomic_DNA"/>
</dbReference>
<reference evidence="13 14" key="1">
    <citation type="submission" date="2023-06" db="EMBL/GenBank/DDBJ databases">
        <title>Genome sequence of Methancorpusculaceae sp. Cs1.</title>
        <authorList>
            <person name="Protasov E."/>
            <person name="Platt K."/>
            <person name="Poehlein A."/>
            <person name="Daniel R."/>
            <person name="Brune A."/>
        </authorList>
    </citation>
    <scope>NUCLEOTIDE SEQUENCE [LARGE SCALE GENOMIC DNA]</scope>
    <source>
        <strain evidence="13 14">Cs1</strain>
    </source>
</reference>
<evidence type="ECO:0000259" key="12">
    <source>
        <dbReference type="PROSITE" id="PS50893"/>
    </source>
</evidence>